<evidence type="ECO:0000313" key="3">
    <source>
        <dbReference type="Proteomes" id="UP001162162"/>
    </source>
</evidence>
<feature type="region of interest" description="Disordered" evidence="1">
    <location>
        <begin position="89"/>
        <end position="136"/>
    </location>
</feature>
<sequence length="136" mass="15725">MDDILSKEADHNNIRALEHLKYDLNSANFEDEHMEEDDDDDEESKYIPISIEHHSIKRELNHDSSLDFSNDIVNIKQEDILDLESDIILPQASQSQNSNPPKHKKESKSKRELEEEERGKNAGTSFQFYRGSVGQV</sequence>
<organism evidence="2 3">
    <name type="scientific">Aromia moschata</name>
    <dbReference type="NCBI Taxonomy" id="1265417"/>
    <lineage>
        <taxon>Eukaryota</taxon>
        <taxon>Metazoa</taxon>
        <taxon>Ecdysozoa</taxon>
        <taxon>Arthropoda</taxon>
        <taxon>Hexapoda</taxon>
        <taxon>Insecta</taxon>
        <taxon>Pterygota</taxon>
        <taxon>Neoptera</taxon>
        <taxon>Endopterygota</taxon>
        <taxon>Coleoptera</taxon>
        <taxon>Polyphaga</taxon>
        <taxon>Cucujiformia</taxon>
        <taxon>Chrysomeloidea</taxon>
        <taxon>Cerambycidae</taxon>
        <taxon>Cerambycinae</taxon>
        <taxon>Callichromatini</taxon>
        <taxon>Aromia</taxon>
    </lineage>
</organism>
<evidence type="ECO:0000256" key="1">
    <source>
        <dbReference type="SAM" id="MobiDB-lite"/>
    </source>
</evidence>
<keyword evidence="3" id="KW-1185">Reference proteome</keyword>
<protein>
    <submittedName>
        <fullName evidence="2">Uncharacterized protein</fullName>
    </submittedName>
</protein>
<accession>A0AAV8XM48</accession>
<proteinExistence type="predicted"/>
<gene>
    <name evidence="2" type="ORF">NQ318_005927</name>
</gene>
<name>A0AAV8XM48_9CUCU</name>
<feature type="compositionally biased region" description="Basic and acidic residues" evidence="1">
    <location>
        <begin position="109"/>
        <end position="120"/>
    </location>
</feature>
<dbReference type="AlphaFoldDB" id="A0AAV8XM48"/>
<feature type="compositionally biased region" description="Polar residues" evidence="1">
    <location>
        <begin position="91"/>
        <end position="100"/>
    </location>
</feature>
<reference evidence="2" key="1">
    <citation type="journal article" date="2023" name="Insect Mol. Biol.">
        <title>Genome sequencing provides insights into the evolution of gene families encoding plant cell wall-degrading enzymes in longhorned beetles.</title>
        <authorList>
            <person name="Shin N.R."/>
            <person name="Okamura Y."/>
            <person name="Kirsch R."/>
            <person name="Pauchet Y."/>
        </authorList>
    </citation>
    <scope>NUCLEOTIDE SEQUENCE</scope>
    <source>
        <strain evidence="2">AMC_N1</strain>
    </source>
</reference>
<dbReference type="EMBL" id="JAPWTK010000508">
    <property type="protein sequence ID" value="KAJ8939107.1"/>
    <property type="molecule type" value="Genomic_DNA"/>
</dbReference>
<evidence type="ECO:0000313" key="2">
    <source>
        <dbReference type="EMBL" id="KAJ8939107.1"/>
    </source>
</evidence>
<dbReference type="Proteomes" id="UP001162162">
    <property type="component" value="Unassembled WGS sequence"/>
</dbReference>
<comment type="caution">
    <text evidence="2">The sequence shown here is derived from an EMBL/GenBank/DDBJ whole genome shotgun (WGS) entry which is preliminary data.</text>
</comment>